<evidence type="ECO:0000256" key="4">
    <source>
        <dbReference type="ARBA" id="ARBA00023163"/>
    </source>
</evidence>
<feature type="compositionally biased region" description="Polar residues" evidence="6">
    <location>
        <begin position="186"/>
        <end position="196"/>
    </location>
</feature>
<feature type="region of interest" description="Disordered" evidence="6">
    <location>
        <begin position="1"/>
        <end position="26"/>
    </location>
</feature>
<gene>
    <name evidence="8" type="ORF">ANIA_07921</name>
</gene>
<dbReference type="RefSeq" id="XP_681190.1">
    <property type="nucleotide sequence ID" value="XM_676098.1"/>
</dbReference>
<name>Q5AUV9_EMENI</name>
<reference evidence="9" key="2">
    <citation type="journal article" date="2009" name="Fungal Genet. Biol.">
        <title>The 2008 update of the Aspergillus nidulans genome annotation: a community effort.</title>
        <authorList>
            <person name="Wortman J.R."/>
            <person name="Gilsenan J.M."/>
            <person name="Joardar V."/>
            <person name="Deegan J."/>
            <person name="Clutterbuck J."/>
            <person name="Andersen M.R."/>
            <person name="Archer D."/>
            <person name="Bencina M."/>
            <person name="Braus G."/>
            <person name="Coutinho P."/>
            <person name="von Dohren H."/>
            <person name="Doonan J."/>
            <person name="Driessen A.J."/>
            <person name="Durek P."/>
            <person name="Espeso E."/>
            <person name="Fekete E."/>
            <person name="Flipphi M."/>
            <person name="Estrada C.G."/>
            <person name="Geysens S."/>
            <person name="Goldman G."/>
            <person name="de Groot P.W."/>
            <person name="Hansen K."/>
            <person name="Harris S.D."/>
            <person name="Heinekamp T."/>
            <person name="Helmstaedt K."/>
            <person name="Henrissat B."/>
            <person name="Hofmann G."/>
            <person name="Homan T."/>
            <person name="Horio T."/>
            <person name="Horiuchi H."/>
            <person name="James S."/>
            <person name="Jones M."/>
            <person name="Karaffa L."/>
            <person name="Karanyi Z."/>
            <person name="Kato M."/>
            <person name="Keller N."/>
            <person name="Kelly D.E."/>
            <person name="Kiel J.A."/>
            <person name="Kim J.M."/>
            <person name="van der Klei I.J."/>
            <person name="Klis F.M."/>
            <person name="Kovalchuk A."/>
            <person name="Krasevec N."/>
            <person name="Kubicek C.P."/>
            <person name="Liu B."/>
            <person name="Maccabe A."/>
            <person name="Meyer V."/>
            <person name="Mirabito P."/>
            <person name="Miskei M."/>
            <person name="Mos M."/>
            <person name="Mullins J."/>
            <person name="Nelson D.R."/>
            <person name="Nielsen J."/>
            <person name="Oakley B.R."/>
            <person name="Osmani S.A."/>
            <person name="Pakula T."/>
            <person name="Paszewski A."/>
            <person name="Paulsen I."/>
            <person name="Pilsyk S."/>
            <person name="Pocsi I."/>
            <person name="Punt P.J."/>
            <person name="Ram A.F."/>
            <person name="Ren Q."/>
            <person name="Robellet X."/>
            <person name="Robson G."/>
            <person name="Seiboth B."/>
            <person name="van Solingen P."/>
            <person name="Specht T."/>
            <person name="Sun J."/>
            <person name="Taheri-Talesh N."/>
            <person name="Takeshita N."/>
            <person name="Ussery D."/>
            <person name="vanKuyk P.A."/>
            <person name="Visser H."/>
            <person name="van de Vondervoort P.J."/>
            <person name="de Vries R.P."/>
            <person name="Walton J."/>
            <person name="Xiang X."/>
            <person name="Xiong Y."/>
            <person name="Zeng A.P."/>
            <person name="Brandt B.W."/>
            <person name="Cornell M.J."/>
            <person name="van den Hondel C.A."/>
            <person name="Visser J."/>
            <person name="Oliver S.G."/>
            <person name="Turner G."/>
        </authorList>
    </citation>
    <scope>GENOME REANNOTATION</scope>
    <source>
        <strain evidence="9">FGSC A4 / ATCC 38163 / CBS 112.46 / NRRL 194 / M139</strain>
    </source>
</reference>
<evidence type="ECO:0000313" key="9">
    <source>
        <dbReference type="Proteomes" id="UP000000560"/>
    </source>
</evidence>
<keyword evidence="4" id="KW-0804">Transcription</keyword>
<dbReference type="AlphaFoldDB" id="Q5AUV9"/>
<dbReference type="GeneID" id="2868972"/>
<dbReference type="PANTHER" id="PTHR31668:SF4">
    <property type="entry name" value="TRANSCRIPTIONAL ACTIVATOR PROTEIN DAL81"/>
    <property type="match status" value="1"/>
</dbReference>
<dbReference type="GO" id="GO:0006351">
    <property type="term" value="P:DNA-templated transcription"/>
    <property type="evidence" value="ECO:0007669"/>
    <property type="project" value="InterPro"/>
</dbReference>
<dbReference type="InterPro" id="IPR001138">
    <property type="entry name" value="Zn2Cys6_DnaBD"/>
</dbReference>
<dbReference type="InParanoid" id="Q5AUV9"/>
<protein>
    <submittedName>
        <fullName evidence="8">Zn(II)2Cys6 transcription factor (Eurofung)</fullName>
    </submittedName>
</protein>
<accession>C8V4W1</accession>
<evidence type="ECO:0000256" key="5">
    <source>
        <dbReference type="ARBA" id="ARBA00023242"/>
    </source>
</evidence>
<dbReference type="Proteomes" id="UP000000560">
    <property type="component" value="Chromosome II"/>
</dbReference>
<dbReference type="KEGG" id="ani:ANIA_07921"/>
<accession>Q5AUV9</accession>
<reference evidence="9" key="1">
    <citation type="journal article" date="2005" name="Nature">
        <title>Sequencing of Aspergillus nidulans and comparative analysis with A. fumigatus and A. oryzae.</title>
        <authorList>
            <person name="Galagan J.E."/>
            <person name="Calvo S.E."/>
            <person name="Cuomo C."/>
            <person name="Ma L.J."/>
            <person name="Wortman J.R."/>
            <person name="Batzoglou S."/>
            <person name="Lee S.I."/>
            <person name="Basturkmen M."/>
            <person name="Spevak C.C."/>
            <person name="Clutterbuck J."/>
            <person name="Kapitonov V."/>
            <person name="Jurka J."/>
            <person name="Scazzocchio C."/>
            <person name="Farman M."/>
            <person name="Butler J."/>
            <person name="Purcell S."/>
            <person name="Harris S."/>
            <person name="Braus G.H."/>
            <person name="Draht O."/>
            <person name="Busch S."/>
            <person name="D'Enfert C."/>
            <person name="Bouchier C."/>
            <person name="Goldman G.H."/>
            <person name="Bell-Pedersen D."/>
            <person name="Griffiths-Jones S."/>
            <person name="Doonan J.H."/>
            <person name="Yu J."/>
            <person name="Vienken K."/>
            <person name="Pain A."/>
            <person name="Freitag M."/>
            <person name="Selker E.U."/>
            <person name="Archer D.B."/>
            <person name="Penalva M.A."/>
            <person name="Oakley B.R."/>
            <person name="Momany M."/>
            <person name="Tanaka T."/>
            <person name="Kumagai T."/>
            <person name="Asai K."/>
            <person name="Machida M."/>
            <person name="Nierman W.C."/>
            <person name="Denning D.W."/>
            <person name="Caddick M."/>
            <person name="Hynes M."/>
            <person name="Paoletti M."/>
            <person name="Fischer R."/>
            <person name="Miller B."/>
            <person name="Dyer P."/>
            <person name="Sachs M.S."/>
            <person name="Osmani S.A."/>
            <person name="Birren B.W."/>
        </authorList>
    </citation>
    <scope>NUCLEOTIDE SEQUENCE [LARGE SCALE GENOMIC DNA]</scope>
    <source>
        <strain evidence="9">FGSC A4 / ATCC 38163 / CBS 112.46 / NRRL 194 / M139</strain>
    </source>
</reference>
<evidence type="ECO:0000313" key="8">
    <source>
        <dbReference type="EMBL" id="CBF73526.1"/>
    </source>
</evidence>
<dbReference type="CDD" id="cd12148">
    <property type="entry name" value="fungal_TF_MHR"/>
    <property type="match status" value="1"/>
</dbReference>
<dbReference type="GO" id="GO:0005634">
    <property type="term" value="C:nucleus"/>
    <property type="evidence" value="ECO:0000318"/>
    <property type="project" value="GO_Central"/>
</dbReference>
<keyword evidence="2" id="KW-0805">Transcription regulation</keyword>
<keyword evidence="9" id="KW-1185">Reference proteome</keyword>
<dbReference type="PROSITE" id="PS00463">
    <property type="entry name" value="ZN2_CY6_FUNGAL_1"/>
    <property type="match status" value="1"/>
</dbReference>
<dbReference type="GO" id="GO:0008270">
    <property type="term" value="F:zinc ion binding"/>
    <property type="evidence" value="ECO:0007669"/>
    <property type="project" value="InterPro"/>
</dbReference>
<dbReference type="InterPro" id="IPR036864">
    <property type="entry name" value="Zn2-C6_fun-type_DNA-bd_sf"/>
</dbReference>
<evidence type="ECO:0000256" key="6">
    <source>
        <dbReference type="SAM" id="MobiDB-lite"/>
    </source>
</evidence>
<dbReference type="InterPro" id="IPR007219">
    <property type="entry name" value="XnlR_reg_dom"/>
</dbReference>
<dbReference type="HOGENOM" id="CLU_006632_3_0_1"/>
<feature type="domain" description="Zn(2)-C6 fungal-type" evidence="7">
    <location>
        <begin position="29"/>
        <end position="61"/>
    </location>
</feature>
<keyword evidence="5" id="KW-0539">Nucleus</keyword>
<dbReference type="eggNOG" id="KOG0867">
    <property type="taxonomic scope" value="Eukaryota"/>
</dbReference>
<evidence type="ECO:0000259" key="7">
    <source>
        <dbReference type="PROSITE" id="PS50048"/>
    </source>
</evidence>
<feature type="compositionally biased region" description="Polar residues" evidence="6">
    <location>
        <begin position="163"/>
        <end position="176"/>
    </location>
</feature>
<organism evidence="8 9">
    <name type="scientific">Emericella nidulans (strain FGSC A4 / ATCC 38163 / CBS 112.46 / NRRL 194 / M139)</name>
    <name type="common">Aspergillus nidulans</name>
    <dbReference type="NCBI Taxonomy" id="227321"/>
    <lineage>
        <taxon>Eukaryota</taxon>
        <taxon>Fungi</taxon>
        <taxon>Dikarya</taxon>
        <taxon>Ascomycota</taxon>
        <taxon>Pezizomycotina</taxon>
        <taxon>Eurotiomycetes</taxon>
        <taxon>Eurotiomycetidae</taxon>
        <taxon>Eurotiales</taxon>
        <taxon>Aspergillaceae</taxon>
        <taxon>Aspergillus</taxon>
        <taxon>Aspergillus subgen. Nidulantes</taxon>
    </lineage>
</organism>
<dbReference type="GO" id="GO:0003677">
    <property type="term" value="F:DNA binding"/>
    <property type="evidence" value="ECO:0007669"/>
    <property type="project" value="UniProtKB-KW"/>
</dbReference>
<sequence length="737" mass="81713">MATPSPIQPTFQGHASVPARSPRSRRNRPCDFCRFRKVACKISRVGEPCELCLAKQHACTFDEAPRKRRRLRVSVSPLPVNSMDAAGDALGSGDPLMGVASQQVGPESSLDHELYDINTYSFSPSAVLQGMHSPDGRRDSKTNTSGPQDAVHCSPASIHAVNSAPTPTFASNQSRSCQERNAAASPASSEITSGRPSSPLMRFVGSSGDLDTYLLAHRHYDEQNTSLSRHTHIVYQRLQNLESSLAESMPPPLLTMCRNPSLPRGHEITDTKLVQEARQEVQQLLNADTVQRLCALFSRFVHPYLPIIDRRTLTKESSRLLDSPALLAAIAATASHFVAYDDVLCLESAKPPSPGRLYQLSWHLVLGELASPRLSTVQVLILLLHRHLPDELSFEGSMDSNMRGLLVASTYTLGLNREPGRWDTLSPHQRKLRRCLWWVAWVTEKWMAFSDGMPSQYYDSEYNVSPLEESDIAALDNRPVGYSPFVYLNQLTFILDDVVRSYFSLAASDQTSASLSVSLALAKGLRLRLRAWLDSLPSRLQPHERRTVELLDGNDDPGPSGNFSLHLAYMTTQLAIYRALIRPVSLIALQGHTWHNAPTSLDIDLDAAEAVVEGALSNTKTLLASLMKLTTAEWDSFWPGWSRHNFASISTLLLHLYLLTSRFQAWPLSGPSSPNKAGSCFLTSQLEKLQALMPKWRWHLILASRGAGGRKGLTNLALLRLDALMNEWKEESPMPTS</sequence>
<dbReference type="PANTHER" id="PTHR31668">
    <property type="entry name" value="GLUCOSE TRANSPORT TRANSCRIPTION REGULATOR RGT1-RELATED-RELATED"/>
    <property type="match status" value="1"/>
</dbReference>
<evidence type="ECO:0000256" key="3">
    <source>
        <dbReference type="ARBA" id="ARBA00023125"/>
    </source>
</evidence>
<evidence type="ECO:0000256" key="1">
    <source>
        <dbReference type="ARBA" id="ARBA00022723"/>
    </source>
</evidence>
<feature type="region of interest" description="Disordered" evidence="6">
    <location>
        <begin position="126"/>
        <end position="202"/>
    </location>
</feature>
<keyword evidence="3" id="KW-0238">DNA-binding</keyword>
<dbReference type="EMBL" id="BN001302">
    <property type="protein sequence ID" value="CBF73526.1"/>
    <property type="molecule type" value="Genomic_DNA"/>
</dbReference>
<keyword evidence="1" id="KW-0479">Metal-binding</keyword>
<dbReference type="OrthoDB" id="1924787at2759"/>
<dbReference type="VEuPathDB" id="FungiDB:AN7921"/>
<dbReference type="PROSITE" id="PS50048">
    <property type="entry name" value="ZN2_CY6_FUNGAL_2"/>
    <property type="match status" value="1"/>
</dbReference>
<dbReference type="Gene3D" id="4.10.240.10">
    <property type="entry name" value="Zn(2)-C6 fungal-type DNA-binding domain"/>
    <property type="match status" value="1"/>
</dbReference>
<proteinExistence type="predicted"/>
<dbReference type="InterPro" id="IPR050797">
    <property type="entry name" value="Carb_Metab_Trans_Reg"/>
</dbReference>
<dbReference type="GO" id="GO:0000981">
    <property type="term" value="F:DNA-binding transcription factor activity, RNA polymerase II-specific"/>
    <property type="evidence" value="ECO:0007669"/>
    <property type="project" value="InterPro"/>
</dbReference>
<dbReference type="CDD" id="cd00067">
    <property type="entry name" value="GAL4"/>
    <property type="match status" value="1"/>
</dbReference>
<dbReference type="SUPFAM" id="SSF57701">
    <property type="entry name" value="Zn2/Cys6 DNA-binding domain"/>
    <property type="match status" value="1"/>
</dbReference>
<evidence type="ECO:0000256" key="2">
    <source>
        <dbReference type="ARBA" id="ARBA00023015"/>
    </source>
</evidence>
<dbReference type="Pfam" id="PF04082">
    <property type="entry name" value="Fungal_trans"/>
    <property type="match status" value="1"/>
</dbReference>
<dbReference type="OMA" id="HIQADDW"/>